<comment type="catalytic activity">
    <reaction evidence="6 9">
        <text>lipid IVA (E. coli) + CMP-3-deoxy-beta-D-manno-octulosonate = alpha-Kdo-(2-&gt;6)-lipid IVA (E. coli) + CMP + H(+)</text>
        <dbReference type="Rhea" id="RHEA:28066"/>
        <dbReference type="ChEBI" id="CHEBI:15378"/>
        <dbReference type="ChEBI" id="CHEBI:58603"/>
        <dbReference type="ChEBI" id="CHEBI:60364"/>
        <dbReference type="ChEBI" id="CHEBI:60377"/>
        <dbReference type="ChEBI" id="CHEBI:85987"/>
        <dbReference type="EC" id="2.4.99.12"/>
    </reaction>
</comment>
<keyword evidence="9" id="KW-0448">Lipopolysaccharide biosynthesis</keyword>
<dbReference type="GO" id="GO:0009245">
    <property type="term" value="P:lipid A biosynthetic process"/>
    <property type="evidence" value="ECO:0007669"/>
    <property type="project" value="TreeGrafter"/>
</dbReference>
<keyword evidence="4 9" id="KW-0808">Transferase</keyword>
<proteinExistence type="inferred from homology"/>
<comment type="caution">
    <text evidence="11">The sequence shown here is derived from an EMBL/GenBank/DDBJ whole genome shotgun (WGS) entry which is preliminary data.</text>
</comment>
<feature type="domain" description="3-deoxy-D-manno-octulosonic-acid transferase N-terminal" evidence="10">
    <location>
        <begin position="58"/>
        <end position="237"/>
    </location>
</feature>
<evidence type="ECO:0000313" key="11">
    <source>
        <dbReference type="EMBL" id="RMW95573.1"/>
    </source>
</evidence>
<feature type="site" description="Transition state stabilizer" evidence="8">
    <location>
        <position position="158"/>
    </location>
</feature>
<evidence type="ECO:0000256" key="7">
    <source>
        <dbReference type="PIRSR" id="PIRSR639901-1"/>
    </source>
</evidence>
<keyword evidence="9" id="KW-0472">Membrane</keyword>
<dbReference type="EC" id="2.4.99.12" evidence="2 9"/>
<evidence type="ECO:0000256" key="1">
    <source>
        <dbReference type="ARBA" id="ARBA00004713"/>
    </source>
</evidence>
<accession>A0A3M6PWW0</accession>
<feature type="active site" description="Proton acceptor" evidence="7">
    <location>
        <position position="88"/>
    </location>
</feature>
<dbReference type="Pfam" id="PF04413">
    <property type="entry name" value="Glycos_transf_N"/>
    <property type="match status" value="1"/>
</dbReference>
<comment type="pathway">
    <text evidence="1 9">Bacterial outer membrane biogenesis; LPS core biosynthesis.</text>
</comment>
<comment type="similarity">
    <text evidence="9">Belongs to the glycosyltransferase group 1 family.</text>
</comment>
<name>A0A3M6PWW0_9BURK</name>
<keyword evidence="12" id="KW-1185">Reference proteome</keyword>
<feature type="site" description="Transition state stabilizer" evidence="8">
    <location>
        <position position="234"/>
    </location>
</feature>
<dbReference type="Gene3D" id="3.40.50.2000">
    <property type="entry name" value="Glycogen Phosphorylase B"/>
    <property type="match status" value="1"/>
</dbReference>
<dbReference type="EMBL" id="RDQL01000024">
    <property type="protein sequence ID" value="RMW95573.1"/>
    <property type="molecule type" value="Genomic_DNA"/>
</dbReference>
<dbReference type="AlphaFoldDB" id="A0A3M6PWW0"/>
<sequence length="465" mass="50996">MPPSFPSKPWESGILTASRLPPRTAMPYNTLLTLAQPLLRRKLARRAQAEPLYGHLVPERFGHYGFPPIPPTARDARPLWIHAVSLGETRTAGLLIEALHARIPDLPLLLTHGTATGRAEGQRLLRAGDLQCWYPWDTRAAVGRFLAHFQPRLGLLMETEVWPNMVEQCRRQSLPLWLVNARLNARSHARILRARWLMRPAYRHLAAVLAQTEADAQRLRDIGAPVTAITGNIKFDARPDAAQRQLGHAWRERHMQAGGQPIAILASSREGEEAAWLAALPPALLQQVQWLIVPRHPQRFDAVEHLLQQHGLRVARRSAWGEQGPVESSVAGPGKNPAAQPTIWLGDSMGEMALYYSLAHAALLGGSFAPLGGQNLIEACACACPVVMGPHTFNFAQAADDALAHQAALRAGDIAQAITQAAALLHHRSQLHAMQNHALAFAQSHRGALDRLADAVATAWQAQGR</sequence>
<keyword evidence="9" id="KW-1003">Cell membrane</keyword>
<evidence type="ECO:0000259" key="10">
    <source>
        <dbReference type="Pfam" id="PF04413"/>
    </source>
</evidence>
<dbReference type="GO" id="GO:0005886">
    <property type="term" value="C:plasma membrane"/>
    <property type="evidence" value="ECO:0007669"/>
    <property type="project" value="UniProtKB-SubCell"/>
</dbReference>
<comment type="function">
    <text evidence="9">Involved in lipopolysaccharide (LPS) biosynthesis. Catalyzes the transfer of 3-deoxy-D-manno-octulosonate (Kdo) residue(s) from CMP-Kdo to lipid IV(A), the tetraacyldisaccharide-1,4'-bisphosphate precursor of lipid A.</text>
</comment>
<comment type="subcellular location">
    <subcellularLocation>
        <location evidence="9">Cell membrane</location>
    </subcellularLocation>
</comment>
<protein>
    <recommendedName>
        <fullName evidence="3 9">3-deoxy-D-manno-octulosonic acid transferase</fullName>
        <shortName evidence="9">Kdo transferase</shortName>
        <ecNumber evidence="2 9">2.4.99.12</ecNumber>
    </recommendedName>
    <alternativeName>
        <fullName evidence="5 9">Lipid IV(A) 3-deoxy-D-manno-octulosonic acid transferase</fullName>
    </alternativeName>
</protein>
<gene>
    <name evidence="11" type="ORF">EBQ25_11635</name>
</gene>
<organism evidence="11 12">
    <name type="scientific">Allofranklinella schreckenbergeri</name>
    <dbReference type="NCBI Taxonomy" id="1076744"/>
    <lineage>
        <taxon>Bacteria</taxon>
        <taxon>Pseudomonadati</taxon>
        <taxon>Pseudomonadota</taxon>
        <taxon>Betaproteobacteria</taxon>
        <taxon>Burkholderiales</taxon>
        <taxon>Comamonadaceae</taxon>
        <taxon>Allofranklinella</taxon>
    </lineage>
</organism>
<reference evidence="11 12" key="1">
    <citation type="submission" date="2018-10" db="EMBL/GenBank/DDBJ databases">
        <title>Comamonadaceae CDC group NO-1 genome sequencing and assembly.</title>
        <authorList>
            <person name="Bernier A.-M."/>
            <person name="Bernard K."/>
        </authorList>
    </citation>
    <scope>NUCLEOTIDE SEQUENCE [LARGE SCALE GENOMIC DNA]</scope>
    <source>
        <strain evidence="11 12">NML161473</strain>
    </source>
</reference>
<evidence type="ECO:0000256" key="8">
    <source>
        <dbReference type="PIRSR" id="PIRSR639901-2"/>
    </source>
</evidence>
<evidence type="ECO:0000256" key="4">
    <source>
        <dbReference type="ARBA" id="ARBA00022679"/>
    </source>
</evidence>
<dbReference type="SUPFAM" id="SSF53756">
    <property type="entry name" value="UDP-Glycosyltransferase/glycogen phosphorylase"/>
    <property type="match status" value="1"/>
</dbReference>
<evidence type="ECO:0000256" key="5">
    <source>
        <dbReference type="ARBA" id="ARBA00031445"/>
    </source>
</evidence>
<evidence type="ECO:0000256" key="9">
    <source>
        <dbReference type="RuleBase" id="RU365103"/>
    </source>
</evidence>
<dbReference type="Proteomes" id="UP000267035">
    <property type="component" value="Unassembled WGS sequence"/>
</dbReference>
<evidence type="ECO:0000256" key="2">
    <source>
        <dbReference type="ARBA" id="ARBA00012621"/>
    </source>
</evidence>
<dbReference type="Gene3D" id="3.40.50.11720">
    <property type="entry name" value="3-Deoxy-D-manno-octulosonic-acid transferase, N-terminal domain"/>
    <property type="match status" value="1"/>
</dbReference>
<dbReference type="InterPro" id="IPR039901">
    <property type="entry name" value="Kdotransferase"/>
</dbReference>
<dbReference type="PANTHER" id="PTHR42755">
    <property type="entry name" value="3-DEOXY-MANNO-OCTULOSONATE CYTIDYLYLTRANSFERASE"/>
    <property type="match status" value="1"/>
</dbReference>
<dbReference type="InterPro" id="IPR007507">
    <property type="entry name" value="Glycos_transf_N"/>
</dbReference>
<dbReference type="GO" id="GO:0043842">
    <property type="term" value="F:Kdo transferase activity"/>
    <property type="evidence" value="ECO:0007669"/>
    <property type="project" value="UniProtKB-EC"/>
</dbReference>
<evidence type="ECO:0000256" key="3">
    <source>
        <dbReference type="ARBA" id="ARBA00019077"/>
    </source>
</evidence>
<dbReference type="InterPro" id="IPR038107">
    <property type="entry name" value="Glycos_transf_N_sf"/>
</dbReference>
<dbReference type="PANTHER" id="PTHR42755:SF1">
    <property type="entry name" value="3-DEOXY-D-MANNO-OCTULOSONIC ACID TRANSFERASE, MITOCHONDRIAL-RELATED"/>
    <property type="match status" value="1"/>
</dbReference>
<evidence type="ECO:0000313" key="12">
    <source>
        <dbReference type="Proteomes" id="UP000267035"/>
    </source>
</evidence>
<dbReference type="UniPathway" id="UPA00958"/>
<dbReference type="GO" id="GO:0009244">
    <property type="term" value="P:lipopolysaccharide core region biosynthetic process"/>
    <property type="evidence" value="ECO:0007669"/>
    <property type="project" value="UniProtKB-UniRule"/>
</dbReference>
<evidence type="ECO:0000256" key="6">
    <source>
        <dbReference type="ARBA" id="ARBA00049183"/>
    </source>
</evidence>